<dbReference type="CDD" id="cd22778">
    <property type="entry name" value="DPBB_CEPL-like"/>
    <property type="match status" value="1"/>
</dbReference>
<reference evidence="6" key="1">
    <citation type="submission" date="2014-10" db="EMBL/GenBank/DDBJ databases">
        <authorList>
            <person name="King R."/>
        </authorList>
    </citation>
    <scope>NUCLEOTIDE SEQUENCE [LARGE SCALE GENOMIC DNA]</scope>
    <source>
        <strain evidence="6">A3/5</strain>
    </source>
</reference>
<keyword evidence="3" id="KW-0964">Secreted</keyword>
<evidence type="ECO:0000256" key="3">
    <source>
        <dbReference type="ARBA" id="ARBA00022525"/>
    </source>
</evidence>
<evidence type="ECO:0000256" key="1">
    <source>
        <dbReference type="ARBA" id="ARBA00004613"/>
    </source>
</evidence>
<evidence type="ECO:0000256" key="2">
    <source>
        <dbReference type="ARBA" id="ARBA00010421"/>
    </source>
</evidence>
<dbReference type="InterPro" id="IPR010829">
    <property type="entry name" value="Cerato-platanin"/>
</dbReference>
<keyword evidence="4" id="KW-0732">Signal</keyword>
<accession>A0A2L2TLX5</accession>
<evidence type="ECO:0000256" key="4">
    <source>
        <dbReference type="SAM" id="SignalP"/>
    </source>
</evidence>
<evidence type="ECO:0000313" key="6">
    <source>
        <dbReference type="Proteomes" id="UP000245910"/>
    </source>
</evidence>
<evidence type="ECO:0000313" key="5">
    <source>
        <dbReference type="EMBL" id="CEI60175.1"/>
    </source>
</evidence>
<protein>
    <submittedName>
        <fullName evidence="5">Uncharacterized protein</fullName>
    </submittedName>
</protein>
<feature type="chain" id="PRO_5014779083" evidence="4">
    <location>
        <begin position="20"/>
        <end position="150"/>
    </location>
</feature>
<dbReference type="InterPro" id="IPR036908">
    <property type="entry name" value="RlpA-like_sf"/>
</dbReference>
<sequence length="150" mass="15843">MNHLSILLSVATLFSSTSAVLVTYNRTYDRGSTPISQLACYKDGIGMVPHYTNPEGKPISSFAPRIIGTKDVAGPDSSLCGSCMMLDYGEKARPFLVVTGAESGIQLSLEGMNALTGGRAEALGHIEVSTRRVALLNCGLVKSPGHLDDL</sequence>
<organism evidence="5 6">
    <name type="scientific">Fusarium venenatum</name>
    <dbReference type="NCBI Taxonomy" id="56646"/>
    <lineage>
        <taxon>Eukaryota</taxon>
        <taxon>Fungi</taxon>
        <taxon>Dikarya</taxon>
        <taxon>Ascomycota</taxon>
        <taxon>Pezizomycotina</taxon>
        <taxon>Sordariomycetes</taxon>
        <taxon>Hypocreomycetidae</taxon>
        <taxon>Hypocreales</taxon>
        <taxon>Nectriaceae</taxon>
        <taxon>Fusarium</taxon>
    </lineage>
</organism>
<proteinExistence type="inferred from homology"/>
<comment type="similarity">
    <text evidence="2">Belongs to the cerato-platanin family.</text>
</comment>
<keyword evidence="6" id="KW-1185">Reference proteome</keyword>
<dbReference type="Proteomes" id="UP000245910">
    <property type="component" value="Chromosome II"/>
</dbReference>
<dbReference type="EMBL" id="LN649230">
    <property type="protein sequence ID" value="CEI60175.1"/>
    <property type="molecule type" value="Genomic_DNA"/>
</dbReference>
<comment type="subcellular location">
    <subcellularLocation>
        <location evidence="1">Secreted</location>
    </subcellularLocation>
</comment>
<dbReference type="Gene3D" id="2.40.40.10">
    <property type="entry name" value="RlpA-like domain"/>
    <property type="match status" value="1"/>
</dbReference>
<feature type="signal peptide" evidence="4">
    <location>
        <begin position="1"/>
        <end position="19"/>
    </location>
</feature>
<name>A0A2L2TLX5_9HYPO</name>
<dbReference type="STRING" id="56646.A0A2L2TLX5"/>
<dbReference type="GO" id="GO:0005576">
    <property type="term" value="C:extracellular region"/>
    <property type="evidence" value="ECO:0007669"/>
    <property type="project" value="UniProtKB-SubCell"/>
</dbReference>
<dbReference type="AlphaFoldDB" id="A0A2L2TLX5"/>
<dbReference type="Pfam" id="PF07249">
    <property type="entry name" value="Cerato-platanin"/>
    <property type="match status" value="1"/>
</dbReference>